<reference evidence="2" key="1">
    <citation type="submission" date="2016-10" db="EMBL/GenBank/DDBJ databases">
        <authorList>
            <person name="Varghese N."/>
            <person name="Submissions S."/>
        </authorList>
    </citation>
    <scope>NUCLEOTIDE SEQUENCE [LARGE SCALE GENOMIC DNA]</scope>
    <source>
        <strain evidence="2">DSM 11706</strain>
    </source>
</reference>
<evidence type="ECO:0008006" key="3">
    <source>
        <dbReference type="Google" id="ProtNLM"/>
    </source>
</evidence>
<keyword evidence="2" id="KW-1185">Reference proteome</keyword>
<protein>
    <recommendedName>
        <fullName evidence="3">CpXC protein</fullName>
    </recommendedName>
</protein>
<sequence>MAKDLNLEESHIAILDRPINCLFCEHDVFIPYVTYKNEVEPEMYAGIQANYTAVCTHCGSAIQFGEMSNVHVNPIITEAKLQAQKRCLLLALQILVQEKKIDDTVLTLAEEEQYFKVMVLLKSRTNQVEEMPALSCLAIALSQLSTHNIVDAMQVHRIILDESYPGIEPFLKQFIK</sequence>
<dbReference type="EMBL" id="FOXU01000006">
    <property type="protein sequence ID" value="SFQ60551.1"/>
    <property type="molecule type" value="Genomic_DNA"/>
</dbReference>
<evidence type="ECO:0000313" key="2">
    <source>
        <dbReference type="Proteomes" id="UP000198734"/>
    </source>
</evidence>
<accession>A0A1I5ZVR7</accession>
<organism evidence="1 2">
    <name type="scientific">Psychrobacillus psychrotolerans</name>
    <dbReference type="NCBI Taxonomy" id="126156"/>
    <lineage>
        <taxon>Bacteria</taxon>
        <taxon>Bacillati</taxon>
        <taxon>Bacillota</taxon>
        <taxon>Bacilli</taxon>
        <taxon>Bacillales</taxon>
        <taxon>Bacillaceae</taxon>
        <taxon>Psychrobacillus</taxon>
    </lineage>
</organism>
<dbReference type="Proteomes" id="UP000198734">
    <property type="component" value="Unassembled WGS sequence"/>
</dbReference>
<dbReference type="STRING" id="126156.SAMN05421670_2917"/>
<dbReference type="AlphaFoldDB" id="A0A1I5ZVR7"/>
<evidence type="ECO:0000313" key="1">
    <source>
        <dbReference type="EMBL" id="SFQ60551.1"/>
    </source>
</evidence>
<dbReference type="RefSeq" id="WP_053589475.1">
    <property type="nucleotide sequence ID" value="NZ_FOXU01000006.1"/>
</dbReference>
<dbReference type="OrthoDB" id="2952182at2"/>
<proteinExistence type="predicted"/>
<gene>
    <name evidence="1" type="ORF">SAMN05421670_2917</name>
</gene>
<name>A0A1I5ZVR7_9BACI</name>